<feature type="domain" description="HTH merR-type" evidence="2">
    <location>
        <begin position="9"/>
        <end position="77"/>
    </location>
</feature>
<accession>A0A422QDQ9</accession>
<keyword evidence="4" id="KW-1185">Reference proteome</keyword>
<gene>
    <name evidence="3" type="ORF">NM04_24675</name>
</gene>
<dbReference type="Pfam" id="PF13411">
    <property type="entry name" value="MerR_1"/>
    <property type="match status" value="1"/>
</dbReference>
<dbReference type="PRINTS" id="PR00040">
    <property type="entry name" value="HTHMERR"/>
</dbReference>
<dbReference type="GO" id="GO:0003700">
    <property type="term" value="F:DNA-binding transcription factor activity"/>
    <property type="evidence" value="ECO:0007669"/>
    <property type="project" value="InterPro"/>
</dbReference>
<dbReference type="InterPro" id="IPR009061">
    <property type="entry name" value="DNA-bd_dom_put_sf"/>
</dbReference>
<dbReference type="RefSeq" id="WP_123071995.1">
    <property type="nucleotide sequence ID" value="NZ_JSAB01000388.1"/>
</dbReference>
<reference evidence="3" key="1">
    <citation type="submission" date="2014-10" db="EMBL/GenBank/DDBJ databases">
        <title>Massilia sp. genome.</title>
        <authorList>
            <person name="Xu B."/>
            <person name="Dai L."/>
            <person name="Huang Z."/>
        </authorList>
    </citation>
    <scope>NUCLEOTIDE SEQUENCE [LARGE SCALE GENOMIC DNA]</scope>
    <source>
        <strain evidence="3">CFS-1</strain>
    </source>
</reference>
<dbReference type="SMART" id="SM00422">
    <property type="entry name" value="HTH_MERR"/>
    <property type="match status" value="1"/>
</dbReference>
<dbReference type="SUPFAM" id="SSF46955">
    <property type="entry name" value="Putative DNA-binding domain"/>
    <property type="match status" value="1"/>
</dbReference>
<keyword evidence="1" id="KW-0238">DNA-binding</keyword>
<dbReference type="GO" id="GO:0003677">
    <property type="term" value="F:DNA binding"/>
    <property type="evidence" value="ECO:0007669"/>
    <property type="project" value="UniProtKB-KW"/>
</dbReference>
<comment type="caution">
    <text evidence="3">The sequence shown here is derived from an EMBL/GenBank/DDBJ whole genome shotgun (WGS) entry which is preliminary data.</text>
</comment>
<evidence type="ECO:0000256" key="1">
    <source>
        <dbReference type="ARBA" id="ARBA00023125"/>
    </source>
</evidence>
<dbReference type="PANTHER" id="PTHR30204:SF97">
    <property type="entry name" value="MERR FAMILY REGULATORY PROTEIN"/>
    <property type="match status" value="1"/>
</dbReference>
<dbReference type="InterPro" id="IPR000551">
    <property type="entry name" value="MerR-type_HTH_dom"/>
</dbReference>
<dbReference type="InterPro" id="IPR047057">
    <property type="entry name" value="MerR_fam"/>
</dbReference>
<dbReference type="PROSITE" id="PS50937">
    <property type="entry name" value="HTH_MERR_2"/>
    <property type="match status" value="1"/>
</dbReference>
<dbReference type="Gene3D" id="1.10.1660.10">
    <property type="match status" value="1"/>
</dbReference>
<proteinExistence type="predicted"/>
<organism evidence="3 4">
    <name type="scientific">Massilia aurea</name>
    <dbReference type="NCBI Taxonomy" id="373040"/>
    <lineage>
        <taxon>Bacteria</taxon>
        <taxon>Pseudomonadati</taxon>
        <taxon>Pseudomonadota</taxon>
        <taxon>Betaproteobacteria</taxon>
        <taxon>Burkholderiales</taxon>
        <taxon>Oxalobacteraceae</taxon>
        <taxon>Telluria group</taxon>
        <taxon>Massilia</taxon>
    </lineage>
</organism>
<dbReference type="Proteomes" id="UP000283254">
    <property type="component" value="Unassembled WGS sequence"/>
</dbReference>
<dbReference type="OrthoDB" id="9808480at2"/>
<evidence type="ECO:0000313" key="3">
    <source>
        <dbReference type="EMBL" id="RNF28162.1"/>
    </source>
</evidence>
<dbReference type="PANTHER" id="PTHR30204">
    <property type="entry name" value="REDOX-CYCLING DRUG-SENSING TRANSCRIPTIONAL ACTIVATOR SOXR"/>
    <property type="match status" value="1"/>
</dbReference>
<evidence type="ECO:0000313" key="4">
    <source>
        <dbReference type="Proteomes" id="UP000283254"/>
    </source>
</evidence>
<dbReference type="AlphaFoldDB" id="A0A422QDQ9"/>
<dbReference type="EMBL" id="JSAB01000388">
    <property type="protein sequence ID" value="RNF28162.1"/>
    <property type="molecule type" value="Genomic_DNA"/>
</dbReference>
<protein>
    <submittedName>
        <fullName evidence="3">MerR family transcriptional regulator</fullName>
    </submittedName>
</protein>
<sequence>MQSDYSPAALAIGELARQTGASVRSLRHYDQQGLLDARRAANGYRAFPPAAVTRVRQIQRLIAAGFTLAEIRGFPNCMLAVEGAAMCAETAPAQHKLLAAIEAEMGELERRRARLRAMLAGTAGDQHLP</sequence>
<name>A0A422QDQ9_9BURK</name>
<evidence type="ECO:0000259" key="2">
    <source>
        <dbReference type="PROSITE" id="PS50937"/>
    </source>
</evidence>